<gene>
    <name evidence="3" type="ORF">K435DRAFT_854629</name>
</gene>
<evidence type="ECO:0000313" key="4">
    <source>
        <dbReference type="Proteomes" id="UP000297245"/>
    </source>
</evidence>
<feature type="signal peptide" evidence="2">
    <location>
        <begin position="1"/>
        <end position="28"/>
    </location>
</feature>
<organism evidence="3 4">
    <name type="scientific">Dendrothele bispora (strain CBS 962.96)</name>
    <dbReference type="NCBI Taxonomy" id="1314807"/>
    <lineage>
        <taxon>Eukaryota</taxon>
        <taxon>Fungi</taxon>
        <taxon>Dikarya</taxon>
        <taxon>Basidiomycota</taxon>
        <taxon>Agaricomycotina</taxon>
        <taxon>Agaricomycetes</taxon>
        <taxon>Agaricomycetidae</taxon>
        <taxon>Agaricales</taxon>
        <taxon>Agaricales incertae sedis</taxon>
        <taxon>Dendrothele</taxon>
    </lineage>
</organism>
<name>A0A4S8MDB6_DENBC</name>
<keyword evidence="2" id="KW-0732">Signal</keyword>
<dbReference type="AlphaFoldDB" id="A0A4S8MDB6"/>
<feature type="compositionally biased region" description="Polar residues" evidence="1">
    <location>
        <begin position="36"/>
        <end position="49"/>
    </location>
</feature>
<reference evidence="3 4" key="1">
    <citation type="journal article" date="2019" name="Nat. Ecol. Evol.">
        <title>Megaphylogeny resolves global patterns of mushroom evolution.</title>
        <authorList>
            <person name="Varga T."/>
            <person name="Krizsan K."/>
            <person name="Foldi C."/>
            <person name="Dima B."/>
            <person name="Sanchez-Garcia M."/>
            <person name="Sanchez-Ramirez S."/>
            <person name="Szollosi G.J."/>
            <person name="Szarkandi J.G."/>
            <person name="Papp V."/>
            <person name="Albert L."/>
            <person name="Andreopoulos W."/>
            <person name="Angelini C."/>
            <person name="Antonin V."/>
            <person name="Barry K.W."/>
            <person name="Bougher N.L."/>
            <person name="Buchanan P."/>
            <person name="Buyck B."/>
            <person name="Bense V."/>
            <person name="Catcheside P."/>
            <person name="Chovatia M."/>
            <person name="Cooper J."/>
            <person name="Damon W."/>
            <person name="Desjardin D."/>
            <person name="Finy P."/>
            <person name="Geml J."/>
            <person name="Haridas S."/>
            <person name="Hughes K."/>
            <person name="Justo A."/>
            <person name="Karasinski D."/>
            <person name="Kautmanova I."/>
            <person name="Kiss B."/>
            <person name="Kocsube S."/>
            <person name="Kotiranta H."/>
            <person name="LaButti K.M."/>
            <person name="Lechner B.E."/>
            <person name="Liimatainen K."/>
            <person name="Lipzen A."/>
            <person name="Lukacs Z."/>
            <person name="Mihaltcheva S."/>
            <person name="Morgado L.N."/>
            <person name="Niskanen T."/>
            <person name="Noordeloos M.E."/>
            <person name="Ohm R.A."/>
            <person name="Ortiz-Santana B."/>
            <person name="Ovrebo C."/>
            <person name="Racz N."/>
            <person name="Riley R."/>
            <person name="Savchenko A."/>
            <person name="Shiryaev A."/>
            <person name="Soop K."/>
            <person name="Spirin V."/>
            <person name="Szebenyi C."/>
            <person name="Tomsovsky M."/>
            <person name="Tulloss R.E."/>
            <person name="Uehling J."/>
            <person name="Grigoriev I.V."/>
            <person name="Vagvolgyi C."/>
            <person name="Papp T."/>
            <person name="Martin F.M."/>
            <person name="Miettinen O."/>
            <person name="Hibbett D.S."/>
            <person name="Nagy L.G."/>
        </authorList>
    </citation>
    <scope>NUCLEOTIDE SEQUENCE [LARGE SCALE GENOMIC DNA]</scope>
    <source>
        <strain evidence="3 4">CBS 962.96</strain>
    </source>
</reference>
<protein>
    <submittedName>
        <fullName evidence="3">Uncharacterized protein</fullName>
    </submittedName>
</protein>
<dbReference type="Proteomes" id="UP000297245">
    <property type="component" value="Unassembled WGS sequence"/>
</dbReference>
<accession>A0A4S8MDB6</accession>
<evidence type="ECO:0000256" key="2">
    <source>
        <dbReference type="SAM" id="SignalP"/>
    </source>
</evidence>
<evidence type="ECO:0000256" key="1">
    <source>
        <dbReference type="SAM" id="MobiDB-lite"/>
    </source>
</evidence>
<proteinExistence type="predicted"/>
<evidence type="ECO:0000313" key="3">
    <source>
        <dbReference type="EMBL" id="THV00543.1"/>
    </source>
</evidence>
<dbReference type="EMBL" id="ML179102">
    <property type="protein sequence ID" value="THV00543.1"/>
    <property type="molecule type" value="Genomic_DNA"/>
</dbReference>
<keyword evidence="4" id="KW-1185">Reference proteome</keyword>
<feature type="chain" id="PRO_5020531092" evidence="2">
    <location>
        <begin position="29"/>
        <end position="308"/>
    </location>
</feature>
<feature type="region of interest" description="Disordered" evidence="1">
    <location>
        <begin position="36"/>
        <end position="63"/>
    </location>
</feature>
<sequence>MYFLSICTTSKILSALALSISILSKGSAAVPVLPSATNDTSSNTISHWNPSRDSRTTEKPPLSHPRITDKLMLFHGTLEWNTVLSIIKTGLKSSVHGGDFSPAAGSGNGEVEQTVYVTDSWVGAAHYMCNAGIFPFIQVVGLYEDEEDEEDEDWDEDDEGIDEEEIEQNLKDKKDSKNLEEIKSMYQKYDVISGPMSEPFSPLFEQYGFIKEKARKTLIPVIAYKNVDCSTIARNDNLKPDDYRQGQWGDPNYSKYVEKMGLKYMGKLPSSGAGKEVVLVYGIDPKKRKQEATDGSGTTQTKKPKTGS</sequence>
<feature type="region of interest" description="Disordered" evidence="1">
    <location>
        <begin position="287"/>
        <end position="308"/>
    </location>
</feature>